<organism evidence="2 3">
    <name type="scientific">Phyllosticta citriasiana</name>
    <dbReference type="NCBI Taxonomy" id="595635"/>
    <lineage>
        <taxon>Eukaryota</taxon>
        <taxon>Fungi</taxon>
        <taxon>Dikarya</taxon>
        <taxon>Ascomycota</taxon>
        <taxon>Pezizomycotina</taxon>
        <taxon>Dothideomycetes</taxon>
        <taxon>Dothideomycetes incertae sedis</taxon>
        <taxon>Botryosphaeriales</taxon>
        <taxon>Phyllostictaceae</taxon>
        <taxon>Phyllosticta</taxon>
    </lineage>
</organism>
<evidence type="ECO:0000313" key="3">
    <source>
        <dbReference type="Proteomes" id="UP001363622"/>
    </source>
</evidence>
<proteinExistence type="predicted"/>
<gene>
    <name evidence="2" type="ORF">IWZ03DRAFT_415331</name>
</gene>
<dbReference type="EMBL" id="JBBPHU010000006">
    <property type="protein sequence ID" value="KAK7516828.1"/>
    <property type="molecule type" value="Genomic_DNA"/>
</dbReference>
<evidence type="ECO:0000256" key="1">
    <source>
        <dbReference type="SAM" id="MobiDB-lite"/>
    </source>
</evidence>
<reference evidence="2 3" key="1">
    <citation type="submission" date="2024-04" db="EMBL/GenBank/DDBJ databases">
        <title>Phyllosticta paracitricarpa is synonymous to the EU quarantine fungus P. citricarpa based on phylogenomic analyses.</title>
        <authorList>
            <consortium name="Lawrence Berkeley National Laboratory"/>
            <person name="Van Ingen-Buijs V.A."/>
            <person name="Van Westerhoven A.C."/>
            <person name="Haridas S."/>
            <person name="Skiadas P."/>
            <person name="Martin F."/>
            <person name="Groenewald J.Z."/>
            <person name="Crous P.W."/>
            <person name="Seidl M.F."/>
        </authorList>
    </citation>
    <scope>NUCLEOTIDE SEQUENCE [LARGE SCALE GENOMIC DNA]</scope>
    <source>
        <strain evidence="2 3">CBS 123371</strain>
    </source>
</reference>
<accession>A0ABR1KMZ8</accession>
<dbReference type="Proteomes" id="UP001363622">
    <property type="component" value="Unassembled WGS sequence"/>
</dbReference>
<protein>
    <submittedName>
        <fullName evidence="2">Uncharacterized protein</fullName>
    </submittedName>
</protein>
<feature type="region of interest" description="Disordered" evidence="1">
    <location>
        <begin position="1"/>
        <end position="55"/>
    </location>
</feature>
<comment type="caution">
    <text evidence="2">The sequence shown here is derived from an EMBL/GenBank/DDBJ whole genome shotgun (WGS) entry which is preliminary data.</text>
</comment>
<name>A0ABR1KMZ8_9PEZI</name>
<evidence type="ECO:0000313" key="2">
    <source>
        <dbReference type="EMBL" id="KAK7516828.1"/>
    </source>
</evidence>
<sequence>MPPKRGFTAYGKGDPPKKQHETPGISNSPVKKTTLEKMTPTTPRPSKKGTAVRSGPFYPEVDIANLKNSFKDLKEKRKILFKTVDSFKTASEDEKMVWKRREMDEGRKFLRTAAQALRTLAAEVRQDNEKGNFSELPATEVQKEFSRCSQLRSELIRNSQLLEASTQSDAVKRMKIGGSQLSDLQDQRLPPPAGATVTFKRDMESDEEDRKRFRQKLLHEYKAENKRGQVWCSLMRQWMPSQNVVAADIVPVTVGESNMVYSFGDEGAPHTWSPRNGILMCKEF</sequence>
<keyword evidence="3" id="KW-1185">Reference proteome</keyword>